<dbReference type="Proteomes" id="UP000293360">
    <property type="component" value="Unassembled WGS sequence"/>
</dbReference>
<evidence type="ECO:0000313" key="2">
    <source>
        <dbReference type="Proteomes" id="UP000293360"/>
    </source>
</evidence>
<proteinExistence type="predicted"/>
<organism evidence="1 2">
    <name type="scientific">Monosporascus ibericus</name>
    <dbReference type="NCBI Taxonomy" id="155417"/>
    <lineage>
        <taxon>Eukaryota</taxon>
        <taxon>Fungi</taxon>
        <taxon>Dikarya</taxon>
        <taxon>Ascomycota</taxon>
        <taxon>Pezizomycotina</taxon>
        <taxon>Sordariomycetes</taxon>
        <taxon>Xylariomycetidae</taxon>
        <taxon>Xylariales</taxon>
        <taxon>Xylariales incertae sedis</taxon>
        <taxon>Monosporascus</taxon>
    </lineage>
</organism>
<sequence length="152" mass="17681">MRHLTEDEKRRVLTTCAQRIYVLDVKKLDGLSAQDPSVKARLHQIDIANHLVPDQFKDNILIDQERALLEDSPEDLDELLQELRESYVSNIADLQGGNATQPFSVERAVKMVGFRVEDIGDCLYINKEFSDKWKYKIHQVYRKCPPPRSRDQ</sequence>
<comment type="caution">
    <text evidence="1">The sequence shown here is derived from an EMBL/GenBank/DDBJ whole genome shotgun (WGS) entry which is preliminary data.</text>
</comment>
<gene>
    <name evidence="1" type="ORF">DL764_004029</name>
</gene>
<dbReference type="EMBL" id="QJNU01000181">
    <property type="protein sequence ID" value="RYP05113.1"/>
    <property type="molecule type" value="Genomic_DNA"/>
</dbReference>
<protein>
    <submittedName>
        <fullName evidence="1">Uncharacterized protein</fullName>
    </submittedName>
</protein>
<name>A0A4Q4TIQ1_9PEZI</name>
<accession>A0A4Q4TIQ1</accession>
<dbReference type="AlphaFoldDB" id="A0A4Q4TIQ1"/>
<dbReference type="OrthoDB" id="4778002at2759"/>
<reference evidence="1 2" key="1">
    <citation type="submission" date="2018-06" db="EMBL/GenBank/DDBJ databases">
        <title>Complete Genomes of Monosporascus.</title>
        <authorList>
            <person name="Robinson A.J."/>
            <person name="Natvig D.O."/>
        </authorList>
    </citation>
    <scope>NUCLEOTIDE SEQUENCE [LARGE SCALE GENOMIC DNA]</scope>
    <source>
        <strain evidence="1 2">CBS 110550</strain>
    </source>
</reference>
<evidence type="ECO:0000313" key="1">
    <source>
        <dbReference type="EMBL" id="RYP05113.1"/>
    </source>
</evidence>
<keyword evidence="2" id="KW-1185">Reference proteome</keyword>